<keyword evidence="6 8" id="KW-0479">Metal-binding</keyword>
<evidence type="ECO:0000256" key="1">
    <source>
        <dbReference type="ARBA" id="ARBA00005033"/>
    </source>
</evidence>
<dbReference type="HAMAP" id="MF_00156">
    <property type="entry name" value="PanB"/>
    <property type="match status" value="1"/>
</dbReference>
<proteinExistence type="inferred from homology"/>
<dbReference type="InterPro" id="IPR040442">
    <property type="entry name" value="Pyrv_kinase-like_dom_sf"/>
</dbReference>
<dbReference type="InterPro" id="IPR015813">
    <property type="entry name" value="Pyrv/PenolPyrv_kinase-like_dom"/>
</dbReference>
<feature type="binding site" evidence="8 11">
    <location>
        <position position="112"/>
    </location>
    <ligand>
        <name>Mg(2+)</name>
        <dbReference type="ChEBI" id="CHEBI:18420"/>
    </ligand>
</feature>
<dbReference type="GO" id="GO:0005737">
    <property type="term" value="C:cytoplasm"/>
    <property type="evidence" value="ECO:0007669"/>
    <property type="project" value="UniProtKB-SubCell"/>
</dbReference>
<dbReference type="GO" id="GO:0032259">
    <property type="term" value="P:methylation"/>
    <property type="evidence" value="ECO:0007669"/>
    <property type="project" value="UniProtKB-KW"/>
</dbReference>
<dbReference type="EC" id="2.1.2.11" evidence="8"/>
<dbReference type="GO" id="GO:0003864">
    <property type="term" value="F:3-methyl-2-oxobutanoate hydroxymethyltransferase activity"/>
    <property type="evidence" value="ECO:0007669"/>
    <property type="project" value="UniProtKB-UniRule"/>
</dbReference>
<dbReference type="UniPathway" id="UPA00028">
    <property type="reaction ID" value="UER00003"/>
</dbReference>
<keyword evidence="12" id="KW-0489">Methyltransferase</keyword>
<dbReference type="PATRIC" id="fig|1070130.3.peg.803"/>
<keyword evidence="4 8" id="KW-0566">Pantothenate biosynthesis</keyword>
<dbReference type="FunFam" id="3.20.20.60:FF:000003">
    <property type="entry name" value="3-methyl-2-oxobutanoate hydroxymethyltransferase"/>
    <property type="match status" value="1"/>
</dbReference>
<evidence type="ECO:0000256" key="2">
    <source>
        <dbReference type="ARBA" id="ARBA00008676"/>
    </source>
</evidence>
<organism evidence="12 13">
    <name type="scientific">Candidatus Gullanella endobia</name>
    <dbReference type="NCBI Taxonomy" id="1070130"/>
    <lineage>
        <taxon>Bacteria</taxon>
        <taxon>Pseudomonadati</taxon>
        <taxon>Pseudomonadota</taxon>
        <taxon>Gammaproteobacteria</taxon>
        <taxon>Enterobacterales</taxon>
        <taxon>Enterobacteriaceae</taxon>
        <taxon>Candidatus Gullanella</taxon>
    </lineage>
</organism>
<comment type="subunit">
    <text evidence="3 8">Homodecamer; pentamer of dimers.</text>
</comment>
<comment type="subcellular location">
    <subcellularLocation>
        <location evidence="8">Cytoplasm</location>
    </subcellularLocation>
</comment>
<evidence type="ECO:0000256" key="9">
    <source>
        <dbReference type="PIRSR" id="PIRSR000388-1"/>
    </source>
</evidence>
<keyword evidence="13" id="KW-1185">Reference proteome</keyword>
<dbReference type="EMBL" id="LN999832">
    <property type="protein sequence ID" value="CUX96320.1"/>
    <property type="molecule type" value="Genomic_DNA"/>
</dbReference>
<evidence type="ECO:0000256" key="10">
    <source>
        <dbReference type="PIRSR" id="PIRSR000388-2"/>
    </source>
</evidence>
<dbReference type="PIRSF" id="PIRSF000388">
    <property type="entry name" value="Pantoate_hydroxy_MeTrfase"/>
    <property type="match status" value="1"/>
</dbReference>
<feature type="binding site" evidence="8 10">
    <location>
        <begin position="43"/>
        <end position="44"/>
    </location>
    <ligand>
        <name>3-methyl-2-oxobutanoate</name>
        <dbReference type="ChEBI" id="CHEBI:11851"/>
    </ligand>
</feature>
<evidence type="ECO:0000313" key="13">
    <source>
        <dbReference type="Proteomes" id="UP000095665"/>
    </source>
</evidence>
<feature type="binding site" evidence="8 11">
    <location>
        <position position="43"/>
    </location>
    <ligand>
        <name>Mg(2+)</name>
        <dbReference type="ChEBI" id="CHEBI:18420"/>
    </ligand>
</feature>
<dbReference type="KEGG" id="ged:FVIR_GE00480"/>
<dbReference type="OrthoDB" id="9781789at2"/>
<comment type="similarity">
    <text evidence="2 8">Belongs to the PanB family.</text>
</comment>
<evidence type="ECO:0000256" key="7">
    <source>
        <dbReference type="ARBA" id="ARBA00056497"/>
    </source>
</evidence>
<dbReference type="NCBIfam" id="TIGR00222">
    <property type="entry name" value="panB"/>
    <property type="match status" value="1"/>
</dbReference>
<reference evidence="13" key="1">
    <citation type="submission" date="2016-01" db="EMBL/GenBank/DDBJ databases">
        <authorList>
            <person name="Husnik F."/>
        </authorList>
    </citation>
    <scope>NUCLEOTIDE SEQUENCE [LARGE SCALE GENOMIC DNA]</scope>
</reference>
<evidence type="ECO:0000313" key="12">
    <source>
        <dbReference type="EMBL" id="CUX96320.1"/>
    </source>
</evidence>
<feature type="active site" description="Proton acceptor" evidence="8 9">
    <location>
        <position position="179"/>
    </location>
</feature>
<protein>
    <recommendedName>
        <fullName evidence="8">3-methyl-2-oxobutanoate hydroxymethyltransferase</fullName>
        <ecNumber evidence="8">2.1.2.11</ecNumber>
    </recommendedName>
    <alternativeName>
        <fullName evidence="8">Ketopantoate hydroxymethyltransferase</fullName>
        <shortName evidence="8">KPHMT</shortName>
    </alternativeName>
</protein>
<keyword evidence="8" id="KW-0963">Cytoplasm</keyword>
<feature type="binding site" evidence="8 10">
    <location>
        <position position="82"/>
    </location>
    <ligand>
        <name>3-methyl-2-oxobutanoate</name>
        <dbReference type="ChEBI" id="CHEBI:11851"/>
    </ligand>
</feature>
<comment type="pathway">
    <text evidence="1 8">Cofactor biosynthesis; (R)-pantothenate biosynthesis; (R)-pantoate from 3-methyl-2-oxobutanoate: step 1/2.</text>
</comment>
<gene>
    <name evidence="8 12" type="primary">panB</name>
    <name evidence="12" type="ORF">FVIR_GE00480</name>
</gene>
<dbReference type="InterPro" id="IPR003700">
    <property type="entry name" value="Pantoate_hydroxy_MeTrfase"/>
</dbReference>
<dbReference type="NCBIfam" id="NF001452">
    <property type="entry name" value="PRK00311.1"/>
    <property type="match status" value="1"/>
</dbReference>
<dbReference type="GO" id="GO:0008168">
    <property type="term" value="F:methyltransferase activity"/>
    <property type="evidence" value="ECO:0007669"/>
    <property type="project" value="UniProtKB-KW"/>
</dbReference>
<name>A0A143WRI6_9ENTR</name>
<dbReference type="Gene3D" id="3.20.20.60">
    <property type="entry name" value="Phosphoenolpyruvate-binding domains"/>
    <property type="match status" value="1"/>
</dbReference>
<comment type="function">
    <text evidence="7 8">Catalyzes the reversible reaction in which hydroxymethyl group from 5,10-methylenetetrahydrofolate is transferred onto alpha-ketoisovalerate to form ketopantoate.</text>
</comment>
<dbReference type="GO" id="GO:0015940">
    <property type="term" value="P:pantothenate biosynthetic process"/>
    <property type="evidence" value="ECO:0007669"/>
    <property type="project" value="UniProtKB-UniRule"/>
</dbReference>
<dbReference type="CDD" id="cd06557">
    <property type="entry name" value="KPHMT-like"/>
    <property type="match status" value="1"/>
</dbReference>
<sequence>MTTISHLLKWKQQQKKFASITVYDAVFARLFSEQGIKVMLVGDSLGMTVQGHSSTLPVTIEDIIYHIHCVRRGTSSCLLIADLPFMSYATPIQAFKNAAVLMRAGANIVKLEGGSWLSDTVNGLTERAVPVCGHLGLTPQSVNIFGGYKIQGRDLDSAEHLLTDALALEQAGAQLLVLECIPVTLAERITHELTIPVIGIGSGAVTDGQILVMQDVLGISGDRAPSFAKDFLSTGGSIAAAIRSYIQDVEKGWFPAIEHSFQ</sequence>
<evidence type="ECO:0000256" key="5">
    <source>
        <dbReference type="ARBA" id="ARBA00022679"/>
    </source>
</evidence>
<dbReference type="Pfam" id="PF02548">
    <property type="entry name" value="Pantoate_transf"/>
    <property type="match status" value="1"/>
</dbReference>
<dbReference type="RefSeq" id="WP_067498497.1">
    <property type="nucleotide sequence ID" value="NZ_LN999832.1"/>
</dbReference>
<evidence type="ECO:0000256" key="11">
    <source>
        <dbReference type="PIRSR" id="PIRSR000388-3"/>
    </source>
</evidence>
<accession>A0A143WRI6</accession>
<dbReference type="PANTHER" id="PTHR20881:SF0">
    <property type="entry name" value="3-METHYL-2-OXOBUTANOATE HYDROXYMETHYLTRANSFERASE"/>
    <property type="match status" value="1"/>
</dbReference>
<keyword evidence="8 11" id="KW-0460">Magnesium</keyword>
<comment type="cofactor">
    <cofactor evidence="8 11">
        <name>Mg(2+)</name>
        <dbReference type="ChEBI" id="CHEBI:18420"/>
    </cofactor>
    <text evidence="8 11">Binds 1 Mg(2+) ion per subunit.</text>
</comment>
<dbReference type="SUPFAM" id="SSF51621">
    <property type="entry name" value="Phosphoenolpyruvate/pyruvate domain"/>
    <property type="match status" value="1"/>
</dbReference>
<dbReference type="STRING" id="1070130.FVIR_GE00480"/>
<evidence type="ECO:0000256" key="4">
    <source>
        <dbReference type="ARBA" id="ARBA00022655"/>
    </source>
</evidence>
<feature type="binding site" evidence="8 10">
    <location>
        <position position="110"/>
    </location>
    <ligand>
        <name>3-methyl-2-oxobutanoate</name>
        <dbReference type="ChEBI" id="CHEBI:11851"/>
    </ligand>
</feature>
<evidence type="ECO:0000256" key="8">
    <source>
        <dbReference type="HAMAP-Rule" id="MF_00156"/>
    </source>
</evidence>
<comment type="catalytic activity">
    <reaction evidence="8">
        <text>(6R)-5,10-methylene-5,6,7,8-tetrahydrofolate + 3-methyl-2-oxobutanoate + H2O = 2-dehydropantoate + (6S)-5,6,7,8-tetrahydrofolate</text>
        <dbReference type="Rhea" id="RHEA:11824"/>
        <dbReference type="ChEBI" id="CHEBI:11561"/>
        <dbReference type="ChEBI" id="CHEBI:11851"/>
        <dbReference type="ChEBI" id="CHEBI:15377"/>
        <dbReference type="ChEBI" id="CHEBI:15636"/>
        <dbReference type="ChEBI" id="CHEBI:57453"/>
        <dbReference type="EC" id="2.1.2.11"/>
    </reaction>
</comment>
<evidence type="ECO:0000256" key="3">
    <source>
        <dbReference type="ARBA" id="ARBA00011424"/>
    </source>
</evidence>
<evidence type="ECO:0000256" key="6">
    <source>
        <dbReference type="ARBA" id="ARBA00022723"/>
    </source>
</evidence>
<dbReference type="PANTHER" id="PTHR20881">
    <property type="entry name" value="3-METHYL-2-OXOBUTANOATE HYDROXYMETHYLTRANSFERASE"/>
    <property type="match status" value="1"/>
</dbReference>
<feature type="binding site" evidence="8 11">
    <location>
        <position position="82"/>
    </location>
    <ligand>
        <name>Mg(2+)</name>
        <dbReference type="ChEBI" id="CHEBI:18420"/>
    </ligand>
</feature>
<dbReference type="AlphaFoldDB" id="A0A143WRI6"/>
<dbReference type="Proteomes" id="UP000095665">
    <property type="component" value="Chromosome I"/>
</dbReference>
<dbReference type="GO" id="GO:0000287">
    <property type="term" value="F:magnesium ion binding"/>
    <property type="evidence" value="ECO:0007669"/>
    <property type="project" value="TreeGrafter"/>
</dbReference>
<keyword evidence="5 8" id="KW-0808">Transferase</keyword>